<accession>A0A0L0BNF9</accession>
<reference evidence="2 3" key="1">
    <citation type="journal article" date="2015" name="Nat. Commun.">
        <title>Lucilia cuprina genome unlocks parasitic fly biology to underpin future interventions.</title>
        <authorList>
            <person name="Anstead C.A."/>
            <person name="Korhonen P.K."/>
            <person name="Young N.D."/>
            <person name="Hall R.S."/>
            <person name="Jex A.R."/>
            <person name="Murali S.C."/>
            <person name="Hughes D.S."/>
            <person name="Lee S.F."/>
            <person name="Perry T."/>
            <person name="Stroehlein A.J."/>
            <person name="Ansell B.R."/>
            <person name="Breugelmans B."/>
            <person name="Hofmann A."/>
            <person name="Qu J."/>
            <person name="Dugan S."/>
            <person name="Lee S.L."/>
            <person name="Chao H."/>
            <person name="Dinh H."/>
            <person name="Han Y."/>
            <person name="Doddapaneni H.V."/>
            <person name="Worley K.C."/>
            <person name="Muzny D.M."/>
            <person name="Ioannidis P."/>
            <person name="Waterhouse R.M."/>
            <person name="Zdobnov E.M."/>
            <person name="James P.J."/>
            <person name="Bagnall N.H."/>
            <person name="Kotze A.C."/>
            <person name="Gibbs R.A."/>
            <person name="Richards S."/>
            <person name="Batterham P."/>
            <person name="Gasser R.B."/>
        </authorList>
    </citation>
    <scope>NUCLEOTIDE SEQUENCE [LARGE SCALE GENOMIC DNA]</scope>
    <source>
        <strain evidence="2 3">LS</strain>
        <tissue evidence="2">Full body</tissue>
    </source>
</reference>
<name>A0A0L0BNF9_LUCCU</name>
<keyword evidence="1" id="KW-0472">Membrane</keyword>
<comment type="caution">
    <text evidence="2">The sequence shown here is derived from an EMBL/GenBank/DDBJ whole genome shotgun (WGS) entry which is preliminary data.</text>
</comment>
<dbReference type="Proteomes" id="UP000037069">
    <property type="component" value="Unassembled WGS sequence"/>
</dbReference>
<keyword evidence="1" id="KW-1133">Transmembrane helix</keyword>
<keyword evidence="1" id="KW-0812">Transmembrane</keyword>
<dbReference type="EMBL" id="JRES01001702">
    <property type="protein sequence ID" value="KNC20799.1"/>
    <property type="molecule type" value="Genomic_DNA"/>
</dbReference>
<dbReference type="AlphaFoldDB" id="A0A0L0BNF9"/>
<organism evidence="2 3">
    <name type="scientific">Lucilia cuprina</name>
    <name type="common">Green bottle fly</name>
    <name type="synonym">Australian sheep blowfly</name>
    <dbReference type="NCBI Taxonomy" id="7375"/>
    <lineage>
        <taxon>Eukaryota</taxon>
        <taxon>Metazoa</taxon>
        <taxon>Ecdysozoa</taxon>
        <taxon>Arthropoda</taxon>
        <taxon>Hexapoda</taxon>
        <taxon>Insecta</taxon>
        <taxon>Pterygota</taxon>
        <taxon>Neoptera</taxon>
        <taxon>Endopterygota</taxon>
        <taxon>Diptera</taxon>
        <taxon>Brachycera</taxon>
        <taxon>Muscomorpha</taxon>
        <taxon>Oestroidea</taxon>
        <taxon>Calliphoridae</taxon>
        <taxon>Luciliinae</taxon>
        <taxon>Lucilia</taxon>
    </lineage>
</organism>
<evidence type="ECO:0000313" key="3">
    <source>
        <dbReference type="Proteomes" id="UP000037069"/>
    </source>
</evidence>
<feature type="transmembrane region" description="Helical" evidence="1">
    <location>
        <begin position="6"/>
        <end position="24"/>
    </location>
</feature>
<gene>
    <name evidence="2" type="ORF">FF38_00101</name>
</gene>
<keyword evidence="3" id="KW-1185">Reference proteome</keyword>
<proteinExistence type="predicted"/>
<sequence length="72" mass="8402">MDFKKFQFIPNILIILLICFNICFKIKAHHMMPAPVEERSQVPVAVMHMSIFDQNRRLNGCGYKHNGKPIQC</sequence>
<protein>
    <submittedName>
        <fullName evidence="2">Uncharacterized protein</fullName>
    </submittedName>
</protein>
<evidence type="ECO:0000313" key="2">
    <source>
        <dbReference type="EMBL" id="KNC20799.1"/>
    </source>
</evidence>
<evidence type="ECO:0000256" key="1">
    <source>
        <dbReference type="SAM" id="Phobius"/>
    </source>
</evidence>